<gene>
    <name evidence="2" type="ORF">CAB17_11560</name>
</gene>
<dbReference type="KEGG" id="lsh:CAB17_11560"/>
<keyword evidence="1" id="KW-0472">Membrane</keyword>
<feature type="transmembrane region" description="Helical" evidence="1">
    <location>
        <begin position="280"/>
        <end position="302"/>
    </location>
</feature>
<evidence type="ECO:0000313" key="3">
    <source>
        <dbReference type="Proteomes" id="UP000234343"/>
    </source>
</evidence>
<feature type="transmembrane region" description="Helical" evidence="1">
    <location>
        <begin position="99"/>
        <end position="116"/>
    </location>
</feature>
<accession>A0A2H5FM37</accession>
<evidence type="ECO:0000256" key="1">
    <source>
        <dbReference type="SAM" id="Phobius"/>
    </source>
</evidence>
<keyword evidence="3" id="KW-1185">Reference proteome</keyword>
<keyword evidence="1" id="KW-1133">Transmembrane helix</keyword>
<dbReference type="Proteomes" id="UP000234343">
    <property type="component" value="Chromosome"/>
</dbReference>
<dbReference type="EMBL" id="CP025491">
    <property type="protein sequence ID" value="AUH72618.1"/>
    <property type="molecule type" value="Genomic_DNA"/>
</dbReference>
<feature type="transmembrane region" description="Helical" evidence="1">
    <location>
        <begin position="66"/>
        <end position="87"/>
    </location>
</feature>
<feature type="transmembrane region" description="Helical" evidence="1">
    <location>
        <begin position="308"/>
        <end position="326"/>
    </location>
</feature>
<name>A0A2H5FM37_9GAMM</name>
<dbReference type="NCBIfam" id="NF033872">
    <property type="entry name" value="SidA_fam"/>
    <property type="match status" value="1"/>
</dbReference>
<dbReference type="AlphaFoldDB" id="A0A2H5FM37"/>
<proteinExistence type="predicted"/>
<reference evidence="2 3" key="1">
    <citation type="submission" date="2017-12" db="EMBL/GenBank/DDBJ databases">
        <title>Legionella sainthelensi LA01-117, whole genome sequence of a clinical isolate from New Zealand.</title>
        <authorList>
            <person name="Cree S.L."/>
            <person name="Slow S."/>
            <person name="Kennedy M.A."/>
            <person name="Murdoch D.R."/>
            <person name="Biggs P.J."/>
            <person name="Anderson T."/>
        </authorList>
    </citation>
    <scope>NUCLEOTIDE SEQUENCE [LARGE SCALE GENOMIC DNA]</scope>
    <source>
        <strain evidence="2 3">LA01-117</strain>
    </source>
</reference>
<evidence type="ECO:0000313" key="2">
    <source>
        <dbReference type="EMBL" id="AUH72618.1"/>
    </source>
</evidence>
<protein>
    <submittedName>
        <fullName evidence="2">Uncharacterized protein</fullName>
    </submittedName>
</protein>
<organism evidence="2 3">
    <name type="scientific">Legionella sainthelensi</name>
    <dbReference type="NCBI Taxonomy" id="28087"/>
    <lineage>
        <taxon>Bacteria</taxon>
        <taxon>Pseudomonadati</taxon>
        <taxon>Pseudomonadota</taxon>
        <taxon>Gammaproteobacteria</taxon>
        <taxon>Legionellales</taxon>
        <taxon>Legionellaceae</taxon>
        <taxon>Legionella</taxon>
    </lineage>
</organism>
<keyword evidence="1" id="KW-0812">Transmembrane</keyword>
<sequence>MFSQFENNLTEDMKKIKSKIKELDSKTKLPIQVRIYKKNNRIKNVINGAINIFNVIAGALKSSKNIGIIGFAISMLATIPSSIAIITNPNKTIREKTKALMNLIAITAISIVAFIVGVKMAAIFAIVASTITLIFQSKKFINCILNKWQQSPPYQESQRAQLARNAVELQHMIKRGINAQSNQEILNKIIHILGDELKAIKNNPSSSAYKLKKRNKKIEQLSDLAYQPNLQAQDIEQIKLLQKEIIILDKEIDSISHSAEIHHLKVLQSNENLARSYSEFALSVAGVVFATLGLLLVGVTISPILTPIMLSLSIGIATFNLLKWAVEKYTYFKDITKAYQKEEYQKEDILNEALINKTKPINSYSNIMKSIPAPSHHSTMNQNIPSQGGGLFKKLSTSTTSTGMICKHDVKPPTSK</sequence>